<keyword evidence="3" id="KW-0547">Nucleotide-binding</keyword>
<keyword evidence="4" id="KW-1185">Reference proteome</keyword>
<dbReference type="GO" id="GO:0005524">
    <property type="term" value="F:ATP binding"/>
    <property type="evidence" value="ECO:0007669"/>
    <property type="project" value="UniProtKB-KW"/>
</dbReference>
<protein>
    <submittedName>
        <fullName evidence="3">ATP-binding protein</fullName>
    </submittedName>
</protein>
<dbReference type="SUPFAM" id="SSF55874">
    <property type="entry name" value="ATPase domain of HSP90 chaperone/DNA topoisomerase II/histidine kinase"/>
    <property type="match status" value="1"/>
</dbReference>
<evidence type="ECO:0000313" key="3">
    <source>
        <dbReference type="EMBL" id="AYF74163.1"/>
    </source>
</evidence>
<dbReference type="PANTHER" id="PTHR35526:SF3">
    <property type="entry name" value="ANTI-SIGMA-F FACTOR RSBW"/>
    <property type="match status" value="1"/>
</dbReference>
<evidence type="ECO:0000259" key="2">
    <source>
        <dbReference type="Pfam" id="PF13581"/>
    </source>
</evidence>
<gene>
    <name evidence="3" type="ORF">D7D52_10155</name>
</gene>
<accession>A0A386ZAG1</accession>
<dbReference type="KEGG" id="nyu:D7D52_10155"/>
<sequence>MVMSTPVAERGHLGRDHSAAADLDLDLDLVVVGWARARVRELLAGLPPVVLADVVQVFDELASNACRHGGAPRRCRVSLHPQRARVRIEVDDTGPGMPRLRAPDGTGGRGMILIDRLATAWACTARHDHKTVWAELALESPHPT</sequence>
<reference evidence="3 4" key="1">
    <citation type="submission" date="2018-09" db="EMBL/GenBank/DDBJ databases">
        <title>Nocardia yunnanensis sp. nov., an actinomycete isolated from a soil sample.</title>
        <authorList>
            <person name="Zhang J."/>
        </authorList>
    </citation>
    <scope>NUCLEOTIDE SEQUENCE [LARGE SCALE GENOMIC DNA]</scope>
    <source>
        <strain evidence="3 4">CFHS0054</strain>
    </source>
</reference>
<feature type="domain" description="Histidine kinase/HSP90-like ATPase" evidence="2">
    <location>
        <begin position="34"/>
        <end position="133"/>
    </location>
</feature>
<keyword evidence="1" id="KW-0808">Transferase</keyword>
<dbReference type="AlphaFoldDB" id="A0A386ZAG1"/>
<dbReference type="Pfam" id="PF13581">
    <property type="entry name" value="HATPase_c_2"/>
    <property type="match status" value="1"/>
</dbReference>
<name>A0A386ZAG1_9NOCA</name>
<dbReference type="EMBL" id="CP032568">
    <property type="protein sequence ID" value="AYF74163.1"/>
    <property type="molecule type" value="Genomic_DNA"/>
</dbReference>
<dbReference type="CDD" id="cd16936">
    <property type="entry name" value="HATPase_RsbW-like"/>
    <property type="match status" value="1"/>
</dbReference>
<dbReference type="InterPro" id="IPR050267">
    <property type="entry name" value="Anti-sigma-factor_SerPK"/>
</dbReference>
<keyword evidence="1" id="KW-0723">Serine/threonine-protein kinase</keyword>
<evidence type="ECO:0000256" key="1">
    <source>
        <dbReference type="ARBA" id="ARBA00022527"/>
    </source>
</evidence>
<dbReference type="OrthoDB" id="4326936at2"/>
<dbReference type="InterPro" id="IPR036890">
    <property type="entry name" value="HATPase_C_sf"/>
</dbReference>
<evidence type="ECO:0000313" key="4">
    <source>
        <dbReference type="Proteomes" id="UP000267164"/>
    </source>
</evidence>
<dbReference type="GO" id="GO:0004674">
    <property type="term" value="F:protein serine/threonine kinase activity"/>
    <property type="evidence" value="ECO:0007669"/>
    <property type="project" value="UniProtKB-KW"/>
</dbReference>
<proteinExistence type="predicted"/>
<dbReference type="InterPro" id="IPR003594">
    <property type="entry name" value="HATPase_dom"/>
</dbReference>
<keyword evidence="1" id="KW-0418">Kinase</keyword>
<organism evidence="3 4">
    <name type="scientific">Nocardia yunnanensis</name>
    <dbReference type="NCBI Taxonomy" id="2382165"/>
    <lineage>
        <taxon>Bacteria</taxon>
        <taxon>Bacillati</taxon>
        <taxon>Actinomycetota</taxon>
        <taxon>Actinomycetes</taxon>
        <taxon>Mycobacteriales</taxon>
        <taxon>Nocardiaceae</taxon>
        <taxon>Nocardia</taxon>
    </lineage>
</organism>
<dbReference type="Gene3D" id="3.30.565.10">
    <property type="entry name" value="Histidine kinase-like ATPase, C-terminal domain"/>
    <property type="match status" value="1"/>
</dbReference>
<dbReference type="PANTHER" id="PTHR35526">
    <property type="entry name" value="ANTI-SIGMA-F FACTOR RSBW-RELATED"/>
    <property type="match status" value="1"/>
</dbReference>
<keyword evidence="3" id="KW-0067">ATP-binding</keyword>
<dbReference type="Proteomes" id="UP000267164">
    <property type="component" value="Chromosome"/>
</dbReference>